<reference evidence="1 2" key="1">
    <citation type="submission" date="2024-06" db="EMBL/GenBank/DDBJ databases">
        <authorList>
            <person name="Tuo L."/>
        </authorList>
    </citation>
    <scope>NUCLEOTIDE SEQUENCE [LARGE SCALE GENOMIC DNA]</scope>
    <source>
        <strain evidence="1 2">ZMM04-5</strain>
    </source>
</reference>
<dbReference type="Pfam" id="PF03746">
    <property type="entry name" value="LamB_YcsF"/>
    <property type="match status" value="1"/>
</dbReference>
<comment type="caution">
    <text evidence="1">The sequence shown here is derived from an EMBL/GenBank/DDBJ whole genome shotgun (WGS) entry which is preliminary data.</text>
</comment>
<dbReference type="InterPro" id="IPR011330">
    <property type="entry name" value="Glyco_hydro/deAcase_b/a-brl"/>
</dbReference>
<dbReference type="Gene3D" id="3.20.20.370">
    <property type="entry name" value="Glycoside hydrolase/deacetylase"/>
    <property type="match status" value="1"/>
</dbReference>
<dbReference type="PANTHER" id="PTHR30292:SF0">
    <property type="entry name" value="5-OXOPROLINASE SUBUNIT A"/>
    <property type="match status" value="1"/>
</dbReference>
<dbReference type="NCBIfam" id="NF003814">
    <property type="entry name" value="PRK05406.1-3"/>
    <property type="match status" value="1"/>
</dbReference>
<dbReference type="PANTHER" id="PTHR30292">
    <property type="entry name" value="UNCHARACTERIZED PROTEIN YBGL-RELATED"/>
    <property type="match status" value="1"/>
</dbReference>
<sequence>MQLSAVDLNCDMGEGFGRWSIADADDVSIMGLISSANIATGFHAGDPSLMDRTVKLAMQHGVGVGAHPGYRDLQGFGRRKIAGSAEEIVNDVIYQVGALREFARKHGTNLQHVKPHGALYMEIAVSADLSRGFVDFMRRAAPDAYIFCMGQSLTYQIAVEMGQPVVREFYADRDYDASGSIVFARQVGRTDPARVAEKVVRACREGKVRTVDGADIDIEFESICFHSDTPGCVEMAVAIRDALIASGVRIAPVSEIVRRAETVSRRAI</sequence>
<proteinExistence type="predicted"/>
<accession>A0ABV3R3R9</accession>
<organism evidence="1 2">
    <name type="scientific">Mesorhizobium marinum</name>
    <dbReference type="NCBI Taxonomy" id="3228790"/>
    <lineage>
        <taxon>Bacteria</taxon>
        <taxon>Pseudomonadati</taxon>
        <taxon>Pseudomonadota</taxon>
        <taxon>Alphaproteobacteria</taxon>
        <taxon>Hyphomicrobiales</taxon>
        <taxon>Phyllobacteriaceae</taxon>
        <taxon>Mesorhizobium</taxon>
    </lineage>
</organism>
<dbReference type="SUPFAM" id="SSF88713">
    <property type="entry name" value="Glycoside hydrolase/deacetylase"/>
    <property type="match status" value="1"/>
</dbReference>
<dbReference type="EMBL" id="JBFOCI010000005">
    <property type="protein sequence ID" value="MEW9807685.1"/>
    <property type="molecule type" value="Genomic_DNA"/>
</dbReference>
<protein>
    <submittedName>
        <fullName evidence="1">5-oxoprolinase subunit PxpA</fullName>
    </submittedName>
</protein>
<evidence type="ECO:0000313" key="2">
    <source>
        <dbReference type="Proteomes" id="UP001556196"/>
    </source>
</evidence>
<name>A0ABV3R3R9_9HYPH</name>
<dbReference type="InterPro" id="IPR005501">
    <property type="entry name" value="LamB/YcsF/PxpA-like"/>
</dbReference>
<gene>
    <name evidence="1" type="ORF">ABUE31_16975</name>
</gene>
<evidence type="ECO:0000313" key="1">
    <source>
        <dbReference type="EMBL" id="MEW9807685.1"/>
    </source>
</evidence>
<dbReference type="NCBIfam" id="NF003816">
    <property type="entry name" value="PRK05406.1-5"/>
    <property type="match status" value="1"/>
</dbReference>
<keyword evidence="2" id="KW-1185">Reference proteome</keyword>
<dbReference type="Proteomes" id="UP001556196">
    <property type="component" value="Unassembled WGS sequence"/>
</dbReference>
<dbReference type="RefSeq" id="WP_367724867.1">
    <property type="nucleotide sequence ID" value="NZ_JBFOCH010000017.1"/>
</dbReference>